<organism evidence="1 2">
    <name type="scientific">Mycobacterium lacus</name>
    <dbReference type="NCBI Taxonomy" id="169765"/>
    <lineage>
        <taxon>Bacteria</taxon>
        <taxon>Bacillati</taxon>
        <taxon>Actinomycetota</taxon>
        <taxon>Actinomycetes</taxon>
        <taxon>Mycobacteriales</taxon>
        <taxon>Mycobacteriaceae</taxon>
        <taxon>Mycobacterium</taxon>
    </lineage>
</organism>
<dbReference type="KEGG" id="mlj:MLAC_39200"/>
<sequence length="131" mass="14852">MDAATEHDWVKEGLLIEGLQDSISLSNVHSSFMPETGPPRPPHEVQQLTLSMIRELVGEGLFVLGVPAGGWRNPHFEPWDLPLDAAMAKIEDAYVTHFDDRWNWVTMCWLNLTDKGEKLALELYRADEPDP</sequence>
<dbReference type="OrthoDB" id="4640995at2"/>
<evidence type="ECO:0000313" key="1">
    <source>
        <dbReference type="EMBL" id="BBX98626.1"/>
    </source>
</evidence>
<accession>A0A1X1Y195</accession>
<gene>
    <name evidence="1" type="ORF">MLAC_39200</name>
</gene>
<dbReference type="Proteomes" id="UP000466396">
    <property type="component" value="Chromosome"/>
</dbReference>
<protein>
    <submittedName>
        <fullName evidence="1">Uncharacterized protein</fullName>
    </submittedName>
</protein>
<name>A0A1X1Y195_9MYCO</name>
<keyword evidence="2" id="KW-1185">Reference proteome</keyword>
<dbReference type="AlphaFoldDB" id="A0A1X1Y195"/>
<dbReference type="EMBL" id="AP022581">
    <property type="protein sequence ID" value="BBX98626.1"/>
    <property type="molecule type" value="Genomic_DNA"/>
</dbReference>
<proteinExistence type="predicted"/>
<dbReference type="RefSeq" id="WP_085161423.1">
    <property type="nucleotide sequence ID" value="NZ_AP022581.1"/>
</dbReference>
<reference evidence="1 2" key="1">
    <citation type="journal article" date="2019" name="Emerg. Microbes Infect.">
        <title>Comprehensive subspecies identification of 175 nontuberculous mycobacteria species based on 7547 genomic profiles.</title>
        <authorList>
            <person name="Matsumoto Y."/>
            <person name="Kinjo T."/>
            <person name="Motooka D."/>
            <person name="Nabeya D."/>
            <person name="Jung N."/>
            <person name="Uechi K."/>
            <person name="Horii T."/>
            <person name="Iida T."/>
            <person name="Fujita J."/>
            <person name="Nakamura S."/>
        </authorList>
    </citation>
    <scope>NUCLEOTIDE SEQUENCE [LARGE SCALE GENOMIC DNA]</scope>
    <source>
        <strain evidence="1 2">JCM 15657</strain>
    </source>
</reference>
<evidence type="ECO:0000313" key="2">
    <source>
        <dbReference type="Proteomes" id="UP000466396"/>
    </source>
</evidence>